<proteinExistence type="predicted"/>
<evidence type="ECO:0000256" key="1">
    <source>
        <dbReference type="SAM" id="MobiDB-lite"/>
    </source>
</evidence>
<dbReference type="Proteomes" id="UP000557392">
    <property type="component" value="Unassembled WGS sequence"/>
</dbReference>
<feature type="compositionally biased region" description="Basic and acidic residues" evidence="1">
    <location>
        <begin position="7"/>
        <end position="19"/>
    </location>
</feature>
<evidence type="ECO:0000313" key="3">
    <source>
        <dbReference type="Proteomes" id="UP000557392"/>
    </source>
</evidence>
<keyword evidence="3" id="KW-1185">Reference proteome</keyword>
<gene>
    <name evidence="2" type="ORF">GGR46_004042</name>
</gene>
<organism evidence="2 3">
    <name type="scientific">Sphingomonas kyeonggiensis</name>
    <dbReference type="NCBI Taxonomy" id="1268553"/>
    <lineage>
        <taxon>Bacteria</taxon>
        <taxon>Pseudomonadati</taxon>
        <taxon>Pseudomonadota</taxon>
        <taxon>Alphaproteobacteria</taxon>
        <taxon>Sphingomonadales</taxon>
        <taxon>Sphingomonadaceae</taxon>
        <taxon>Sphingomonas</taxon>
    </lineage>
</organism>
<dbReference type="EMBL" id="JACIEH010000003">
    <property type="protein sequence ID" value="MBB4100470.1"/>
    <property type="molecule type" value="Genomic_DNA"/>
</dbReference>
<evidence type="ECO:0000313" key="2">
    <source>
        <dbReference type="EMBL" id="MBB4100470.1"/>
    </source>
</evidence>
<accession>A0A7W6JVR9</accession>
<sequence length="46" mass="5279">MISESDELSRGDIGKRVRELMQGVDDPATFVTQEDRRHNGTPKIRH</sequence>
<name>A0A7W6JVR9_9SPHN</name>
<feature type="region of interest" description="Disordered" evidence="1">
    <location>
        <begin position="1"/>
        <end position="46"/>
    </location>
</feature>
<dbReference type="AlphaFoldDB" id="A0A7W6JVR9"/>
<protein>
    <submittedName>
        <fullName evidence="2">Uncharacterized protein</fullName>
    </submittedName>
</protein>
<comment type="caution">
    <text evidence="2">The sequence shown here is derived from an EMBL/GenBank/DDBJ whole genome shotgun (WGS) entry which is preliminary data.</text>
</comment>
<dbReference type="RefSeq" id="WP_183999757.1">
    <property type="nucleotide sequence ID" value="NZ_JACIEH010000003.1"/>
</dbReference>
<reference evidence="2 3" key="1">
    <citation type="submission" date="2020-08" db="EMBL/GenBank/DDBJ databases">
        <title>Genomic Encyclopedia of Type Strains, Phase IV (KMG-IV): sequencing the most valuable type-strain genomes for metagenomic binning, comparative biology and taxonomic classification.</title>
        <authorList>
            <person name="Goeker M."/>
        </authorList>
    </citation>
    <scope>NUCLEOTIDE SEQUENCE [LARGE SCALE GENOMIC DNA]</scope>
    <source>
        <strain evidence="2 3">DSM 101806</strain>
    </source>
</reference>